<evidence type="ECO:0000313" key="3">
    <source>
        <dbReference type="Proteomes" id="UP001499878"/>
    </source>
</evidence>
<dbReference type="Proteomes" id="UP001499878">
    <property type="component" value="Unassembled WGS sequence"/>
</dbReference>
<dbReference type="EMBL" id="BAABJR010000002">
    <property type="protein sequence ID" value="GAA5204928.1"/>
    <property type="molecule type" value="Genomic_DNA"/>
</dbReference>
<keyword evidence="3" id="KW-1185">Reference proteome</keyword>
<proteinExistence type="predicted"/>
<sequence length="140" mass="15278">MNSKIRMTAAATVALGAVLAITGSAQADPGRPNNPISGTLPDVGETLVQYSTYRTASSWEQVQFRYENTISHNLRMGLRDTSGWQFTPTKVMGTKGATYTIAQNGSTTSIPQGKRFAINARSNGFMWASQDNNWGGHLYW</sequence>
<feature type="chain" id="PRO_5047245756" evidence="1">
    <location>
        <begin position="28"/>
        <end position="140"/>
    </location>
</feature>
<protein>
    <submittedName>
        <fullName evidence="2">Uncharacterized protein</fullName>
    </submittedName>
</protein>
<keyword evidence="1" id="KW-0732">Signal</keyword>
<comment type="caution">
    <text evidence="2">The sequence shown here is derived from an EMBL/GenBank/DDBJ whole genome shotgun (WGS) entry which is preliminary data.</text>
</comment>
<name>A0ABP9SYG3_9ACTN</name>
<dbReference type="RefSeq" id="WP_345626873.1">
    <property type="nucleotide sequence ID" value="NZ_BAABJR010000002.1"/>
</dbReference>
<organism evidence="2 3">
    <name type="scientific">Streptomyces thinghirensis</name>
    <dbReference type="NCBI Taxonomy" id="551547"/>
    <lineage>
        <taxon>Bacteria</taxon>
        <taxon>Bacillati</taxon>
        <taxon>Actinomycetota</taxon>
        <taxon>Actinomycetes</taxon>
        <taxon>Kitasatosporales</taxon>
        <taxon>Streptomycetaceae</taxon>
        <taxon>Streptomyces</taxon>
    </lineage>
</organism>
<accession>A0ABP9SYG3</accession>
<gene>
    <name evidence="2" type="ORF">GCM10023323_10150</name>
</gene>
<evidence type="ECO:0000313" key="2">
    <source>
        <dbReference type="EMBL" id="GAA5204928.1"/>
    </source>
</evidence>
<reference evidence="3" key="1">
    <citation type="journal article" date="2019" name="Int. J. Syst. Evol. Microbiol.">
        <title>The Global Catalogue of Microorganisms (GCM) 10K type strain sequencing project: providing services to taxonomists for standard genome sequencing and annotation.</title>
        <authorList>
            <consortium name="The Broad Institute Genomics Platform"/>
            <consortium name="The Broad Institute Genome Sequencing Center for Infectious Disease"/>
            <person name="Wu L."/>
            <person name="Ma J."/>
        </authorList>
    </citation>
    <scope>NUCLEOTIDE SEQUENCE [LARGE SCALE GENOMIC DNA]</scope>
    <source>
        <strain evidence="3">JCM 18306</strain>
    </source>
</reference>
<evidence type="ECO:0000256" key="1">
    <source>
        <dbReference type="SAM" id="SignalP"/>
    </source>
</evidence>
<feature type="signal peptide" evidence="1">
    <location>
        <begin position="1"/>
        <end position="27"/>
    </location>
</feature>